<keyword evidence="5" id="KW-1185">Reference proteome</keyword>
<evidence type="ECO:0000313" key="4">
    <source>
        <dbReference type="EMBL" id="KAK7078819.1"/>
    </source>
</evidence>
<comment type="caution">
    <text evidence="4">The sequence shown here is derived from an EMBL/GenBank/DDBJ whole genome shotgun (WGS) entry which is preliminary data.</text>
</comment>
<protein>
    <recommendedName>
        <fullName evidence="6">Anti-lipopolysaccharide factor</fullName>
    </recommendedName>
</protein>
<evidence type="ECO:0000256" key="1">
    <source>
        <dbReference type="ARBA" id="ARBA00022529"/>
    </source>
</evidence>
<keyword evidence="1" id="KW-0929">Antimicrobial</keyword>
<evidence type="ECO:0008006" key="6">
    <source>
        <dbReference type="Google" id="ProtNLM"/>
    </source>
</evidence>
<keyword evidence="3" id="KW-0732">Signal</keyword>
<proteinExistence type="predicted"/>
<dbReference type="Pfam" id="PF11630">
    <property type="entry name" value="Anti-LPS-SCYG"/>
    <property type="match status" value="1"/>
</dbReference>
<name>A0AAN9A973_HALRR</name>
<sequence>MMQSKIFLSLLVIGVLGGICVLPCQANIWEGLGSALAGQLGGLWEQSEMELLGNYCQYRVRPTIKRWELYFIASVLCPGWTPIRGSAQGRSRTGVVGEATRDFIRKALASGLITQEEASTWLSK</sequence>
<accession>A0AAN9A973</accession>
<dbReference type="GO" id="GO:0042742">
    <property type="term" value="P:defense response to bacterium"/>
    <property type="evidence" value="ECO:0007669"/>
    <property type="project" value="UniProtKB-KW"/>
</dbReference>
<feature type="chain" id="PRO_5042905358" description="Anti-lipopolysaccharide factor" evidence="3">
    <location>
        <begin position="27"/>
        <end position="124"/>
    </location>
</feature>
<dbReference type="Proteomes" id="UP001381693">
    <property type="component" value="Unassembled WGS sequence"/>
</dbReference>
<reference evidence="4 5" key="1">
    <citation type="submission" date="2023-11" db="EMBL/GenBank/DDBJ databases">
        <title>Halocaridina rubra genome assembly.</title>
        <authorList>
            <person name="Smith C."/>
        </authorList>
    </citation>
    <scope>NUCLEOTIDE SEQUENCE [LARGE SCALE GENOMIC DNA]</scope>
    <source>
        <strain evidence="4">EP-1</strain>
        <tissue evidence="4">Whole</tissue>
    </source>
</reference>
<organism evidence="4 5">
    <name type="scientific">Halocaridina rubra</name>
    <name type="common">Hawaiian red shrimp</name>
    <dbReference type="NCBI Taxonomy" id="373956"/>
    <lineage>
        <taxon>Eukaryota</taxon>
        <taxon>Metazoa</taxon>
        <taxon>Ecdysozoa</taxon>
        <taxon>Arthropoda</taxon>
        <taxon>Crustacea</taxon>
        <taxon>Multicrustacea</taxon>
        <taxon>Malacostraca</taxon>
        <taxon>Eumalacostraca</taxon>
        <taxon>Eucarida</taxon>
        <taxon>Decapoda</taxon>
        <taxon>Pleocyemata</taxon>
        <taxon>Caridea</taxon>
        <taxon>Atyoidea</taxon>
        <taxon>Atyidae</taxon>
        <taxon>Halocaridina</taxon>
    </lineage>
</organism>
<gene>
    <name evidence="4" type="ORF">SK128_003489</name>
</gene>
<dbReference type="EMBL" id="JAXCGZ010007655">
    <property type="protein sequence ID" value="KAK7078819.1"/>
    <property type="molecule type" value="Genomic_DNA"/>
</dbReference>
<feature type="signal peptide" evidence="3">
    <location>
        <begin position="1"/>
        <end position="26"/>
    </location>
</feature>
<evidence type="ECO:0000256" key="2">
    <source>
        <dbReference type="ARBA" id="ARBA00023022"/>
    </source>
</evidence>
<evidence type="ECO:0000313" key="5">
    <source>
        <dbReference type="Proteomes" id="UP001381693"/>
    </source>
</evidence>
<dbReference type="InterPro" id="IPR024509">
    <property type="entry name" value="Anti-LPS_factor/Scygonadin"/>
</dbReference>
<dbReference type="InterPro" id="IPR038539">
    <property type="entry name" value="Anti-LPS_factor/Scygonadin_sf"/>
</dbReference>
<evidence type="ECO:0000256" key="3">
    <source>
        <dbReference type="SAM" id="SignalP"/>
    </source>
</evidence>
<dbReference type="Gene3D" id="3.30.160.320">
    <property type="match status" value="1"/>
</dbReference>
<keyword evidence="2" id="KW-0044">Antibiotic</keyword>
<dbReference type="AlphaFoldDB" id="A0AAN9A973"/>